<name>A0AAJ1TUB8_9HYPH</name>
<accession>A0AAJ1TUB8</accession>
<reference evidence="2" key="1">
    <citation type="submission" date="2023-07" db="EMBL/GenBank/DDBJ databases">
        <title>Genomic Encyclopedia of Type Strains, Phase IV (KMG-IV): sequencing the most valuable type-strain genomes for metagenomic binning, comparative biology and taxonomic classification.</title>
        <authorList>
            <person name="Goeker M."/>
        </authorList>
    </citation>
    <scope>NUCLEOTIDE SEQUENCE</scope>
    <source>
        <strain evidence="2">DSM 19569</strain>
    </source>
</reference>
<evidence type="ECO:0000313" key="3">
    <source>
        <dbReference type="Proteomes" id="UP001223420"/>
    </source>
</evidence>
<feature type="compositionally biased region" description="Pro residues" evidence="1">
    <location>
        <begin position="123"/>
        <end position="132"/>
    </location>
</feature>
<gene>
    <name evidence="2" type="ORF">QO001_006310</name>
</gene>
<protein>
    <submittedName>
        <fullName evidence="2">Uncharacterized protein</fullName>
    </submittedName>
</protein>
<dbReference type="EMBL" id="JAUSWL010000024">
    <property type="protein sequence ID" value="MDQ0547351.1"/>
    <property type="molecule type" value="Genomic_DNA"/>
</dbReference>
<dbReference type="Proteomes" id="UP001223420">
    <property type="component" value="Unassembled WGS sequence"/>
</dbReference>
<dbReference type="RefSeq" id="WP_091994692.1">
    <property type="nucleotide sequence ID" value="NZ_JAJALK010000026.1"/>
</dbReference>
<evidence type="ECO:0000313" key="2">
    <source>
        <dbReference type="EMBL" id="MDQ0547351.1"/>
    </source>
</evidence>
<feature type="region of interest" description="Disordered" evidence="1">
    <location>
        <begin position="116"/>
        <end position="142"/>
    </location>
</feature>
<organism evidence="2 3">
    <name type="scientific">Methylobacterium brachiatum</name>
    <dbReference type="NCBI Taxonomy" id="269660"/>
    <lineage>
        <taxon>Bacteria</taxon>
        <taxon>Pseudomonadati</taxon>
        <taxon>Pseudomonadota</taxon>
        <taxon>Alphaproteobacteria</taxon>
        <taxon>Hyphomicrobiales</taxon>
        <taxon>Methylobacteriaceae</taxon>
        <taxon>Methylobacterium</taxon>
    </lineage>
</organism>
<sequence length="158" mass="16455">MTLDPKRLARDAKRVQATRPAGGIGRETTGVTRAVRDGLPMIRQLREGGITWAAIAAAMSAQGVTQGAGRPLTASRLTAIVGQVEAQLRRQAEQATARRGRADLAAPQPARTDLTAAPALIAPVPPASPPAPDSTAHASEEAIRRAGLDALHKLLKKA</sequence>
<comment type="caution">
    <text evidence="2">The sequence shown here is derived from an EMBL/GenBank/DDBJ whole genome shotgun (WGS) entry which is preliminary data.</text>
</comment>
<dbReference type="AlphaFoldDB" id="A0AAJ1TUB8"/>
<evidence type="ECO:0000256" key="1">
    <source>
        <dbReference type="SAM" id="MobiDB-lite"/>
    </source>
</evidence>
<proteinExistence type="predicted"/>